<dbReference type="EMBL" id="JAENGZ010001869">
    <property type="protein sequence ID" value="KAG6945870.1"/>
    <property type="molecule type" value="Genomic_DNA"/>
</dbReference>
<dbReference type="OrthoDB" id="125932at2759"/>
<gene>
    <name evidence="1" type="ORF">JG687_00017041</name>
</gene>
<protein>
    <submittedName>
        <fullName evidence="1">Uncharacterized protein</fullName>
    </submittedName>
</protein>
<dbReference type="AlphaFoldDB" id="A0A8T1TQT5"/>
<comment type="caution">
    <text evidence="1">The sequence shown here is derived from an EMBL/GenBank/DDBJ whole genome shotgun (WGS) entry which is preliminary data.</text>
</comment>
<reference evidence="1" key="1">
    <citation type="submission" date="2021-01" db="EMBL/GenBank/DDBJ databases">
        <title>Phytophthora aleatoria, a newly-described species from Pinus radiata is distinct from Phytophthora cactorum isolates based on comparative genomics.</title>
        <authorList>
            <person name="Mcdougal R."/>
            <person name="Panda P."/>
            <person name="Williams N."/>
            <person name="Studholme D.J."/>
        </authorList>
    </citation>
    <scope>NUCLEOTIDE SEQUENCE</scope>
    <source>
        <strain evidence="1">NZFS 3830</strain>
    </source>
</reference>
<evidence type="ECO:0000313" key="2">
    <source>
        <dbReference type="Proteomes" id="UP000688947"/>
    </source>
</evidence>
<evidence type="ECO:0000313" key="1">
    <source>
        <dbReference type="EMBL" id="KAG6945870.1"/>
    </source>
</evidence>
<organism evidence="1 2">
    <name type="scientific">Phytophthora cactorum</name>
    <dbReference type="NCBI Taxonomy" id="29920"/>
    <lineage>
        <taxon>Eukaryota</taxon>
        <taxon>Sar</taxon>
        <taxon>Stramenopiles</taxon>
        <taxon>Oomycota</taxon>
        <taxon>Peronosporomycetes</taxon>
        <taxon>Peronosporales</taxon>
        <taxon>Peronosporaceae</taxon>
        <taxon>Phytophthora</taxon>
    </lineage>
</organism>
<sequence>MECIVTHGGDNNFRLPRVSKLYIKNGFIPSSIVCDPIVFAKGNAFVETY</sequence>
<proteinExistence type="predicted"/>
<name>A0A8T1TQT5_9STRA</name>
<dbReference type="Proteomes" id="UP000688947">
    <property type="component" value="Unassembled WGS sequence"/>
</dbReference>
<accession>A0A8T1TQT5</accession>